<reference evidence="2" key="1">
    <citation type="submission" date="2023-01" db="EMBL/GenBank/DDBJ databases">
        <title>Draft genome sequence of Nocardiopsis sp. LSu2-4 isolated from halophytes.</title>
        <authorList>
            <person name="Duangmal K."/>
            <person name="Chantavorakit T."/>
        </authorList>
    </citation>
    <scope>NUCLEOTIDE SEQUENCE</scope>
    <source>
        <strain evidence="2">LSu2-4</strain>
    </source>
</reference>
<feature type="transmembrane region" description="Helical" evidence="1">
    <location>
        <begin position="51"/>
        <end position="71"/>
    </location>
</feature>
<name>A0ABT4TQI4_9ACTN</name>
<evidence type="ECO:0000313" key="2">
    <source>
        <dbReference type="EMBL" id="MDA2806397.1"/>
    </source>
</evidence>
<dbReference type="EMBL" id="JAQFWP010000034">
    <property type="protein sequence ID" value="MDA2806397.1"/>
    <property type="molecule type" value="Genomic_DNA"/>
</dbReference>
<evidence type="ECO:0000313" key="3">
    <source>
        <dbReference type="Proteomes" id="UP001165685"/>
    </source>
</evidence>
<comment type="caution">
    <text evidence="2">The sequence shown here is derived from an EMBL/GenBank/DDBJ whole genome shotgun (WGS) entry which is preliminary data.</text>
</comment>
<feature type="transmembrane region" description="Helical" evidence="1">
    <location>
        <begin position="83"/>
        <end position="107"/>
    </location>
</feature>
<organism evidence="2 3">
    <name type="scientific">Nocardiopsis suaedae</name>
    <dbReference type="NCBI Taxonomy" id="3018444"/>
    <lineage>
        <taxon>Bacteria</taxon>
        <taxon>Bacillati</taxon>
        <taxon>Actinomycetota</taxon>
        <taxon>Actinomycetes</taxon>
        <taxon>Streptosporangiales</taxon>
        <taxon>Nocardiopsidaceae</taxon>
        <taxon>Nocardiopsis</taxon>
    </lineage>
</organism>
<evidence type="ECO:0008006" key="4">
    <source>
        <dbReference type="Google" id="ProtNLM"/>
    </source>
</evidence>
<sequence>MDRPRRVAVTSPQTRLAHARGRARGRWRVARLDPADAERAEHLLRRQRRQAAAALLLTGLILVGLPVLLWARPDLDAARLLGVPASWLVIGAVPYPAMAAVGLWQLLRAERIERGR</sequence>
<keyword evidence="1" id="KW-1133">Transmembrane helix</keyword>
<gene>
    <name evidence="2" type="ORF">O4U47_17930</name>
</gene>
<dbReference type="RefSeq" id="WP_270679038.1">
    <property type="nucleotide sequence ID" value="NZ_JAQFWP010000034.1"/>
</dbReference>
<keyword evidence="1" id="KW-0472">Membrane</keyword>
<evidence type="ECO:0000256" key="1">
    <source>
        <dbReference type="SAM" id="Phobius"/>
    </source>
</evidence>
<accession>A0ABT4TQI4</accession>
<protein>
    <recommendedName>
        <fullName evidence="4">DUF485 domain-containing protein</fullName>
    </recommendedName>
</protein>
<proteinExistence type="predicted"/>
<keyword evidence="3" id="KW-1185">Reference proteome</keyword>
<keyword evidence="1" id="KW-0812">Transmembrane</keyword>
<dbReference type="Proteomes" id="UP001165685">
    <property type="component" value="Unassembled WGS sequence"/>
</dbReference>